<keyword evidence="3" id="KW-0813">Transport</keyword>
<dbReference type="Proteomes" id="UP000247586">
    <property type="component" value="Chromosome"/>
</dbReference>
<feature type="transmembrane region" description="Helical" evidence="7">
    <location>
        <begin position="240"/>
        <end position="267"/>
    </location>
</feature>
<dbReference type="STRING" id="1293036.GCA_001315825_02665"/>
<evidence type="ECO:0000256" key="5">
    <source>
        <dbReference type="ARBA" id="ARBA00022989"/>
    </source>
</evidence>
<sequence>MPQRSKEGTFIVIATIITAIGSLLFGYDTGVISGAILFIKVQFSLSPAEEGFVVSAVLIGALVGAITGGPFTDRLGRKKVIIYSGVLFIIGALVPAIAVNVPMLVSGRIIAGLGVGTASFASPLYIAEVSPPKARGKLVSVSQLLITIGIVVSYLTDFVLAPSANWRAMFALAVIPGFALALGMFFMPESPRWLVAKTRINEAINVLKEIRDSGVDKEVEQIEKELAEEKKSWKELFSPVVKTALIIGVLLAIFQQVTGINTVIYYAPTILQLAGFSSASVSILGTVGIGIVNVIMTVIALSLIDKLGRRPLLIASLSGMTVTLFLLGYFFLIGSKSLSTVALLSLIGYVAFFAIGLGPVFWLLISEIFPLSVRGIASSFAAFVNWTANFVVALTFPDLIINIGKTYTFWVYGIVSIIAIIFIIRYVPETKGLSLEQIQALLAKKFRSDS</sequence>
<dbReference type="GO" id="GO:0016020">
    <property type="term" value="C:membrane"/>
    <property type="evidence" value="ECO:0007669"/>
    <property type="project" value="UniProtKB-SubCell"/>
</dbReference>
<feature type="transmembrane region" description="Helical" evidence="7">
    <location>
        <begin position="376"/>
        <end position="397"/>
    </location>
</feature>
<dbReference type="SUPFAM" id="SSF103473">
    <property type="entry name" value="MFS general substrate transporter"/>
    <property type="match status" value="1"/>
</dbReference>
<evidence type="ECO:0000256" key="1">
    <source>
        <dbReference type="ARBA" id="ARBA00004141"/>
    </source>
</evidence>
<dbReference type="KEGG" id="mhk:DFR87_12710"/>
<feature type="transmembrane region" description="Helical" evidence="7">
    <location>
        <begin position="51"/>
        <end position="68"/>
    </location>
</feature>
<keyword evidence="10" id="KW-1185">Reference proteome</keyword>
<feature type="transmembrane region" description="Helical" evidence="7">
    <location>
        <begin position="338"/>
        <end position="364"/>
    </location>
</feature>
<dbReference type="Pfam" id="PF00083">
    <property type="entry name" value="Sugar_tr"/>
    <property type="match status" value="1"/>
</dbReference>
<proteinExistence type="inferred from homology"/>
<accession>A0A2U9IWQ2</accession>
<comment type="similarity">
    <text evidence="2">Belongs to the major facilitator superfamily. Sugar transporter (TC 2.A.1.1) family.</text>
</comment>
<dbReference type="InterPro" id="IPR003663">
    <property type="entry name" value="Sugar/inositol_transpt"/>
</dbReference>
<evidence type="ECO:0000259" key="8">
    <source>
        <dbReference type="PROSITE" id="PS50850"/>
    </source>
</evidence>
<dbReference type="GO" id="GO:0022857">
    <property type="term" value="F:transmembrane transporter activity"/>
    <property type="evidence" value="ECO:0007669"/>
    <property type="project" value="InterPro"/>
</dbReference>
<organism evidence="9 10">
    <name type="scientific">Metallosphaera hakonensis JCM 8857 = DSM 7519</name>
    <dbReference type="NCBI Taxonomy" id="1293036"/>
    <lineage>
        <taxon>Archaea</taxon>
        <taxon>Thermoproteota</taxon>
        <taxon>Thermoprotei</taxon>
        <taxon>Sulfolobales</taxon>
        <taxon>Sulfolobaceae</taxon>
        <taxon>Metallosphaera</taxon>
    </lineage>
</organism>
<dbReference type="PROSITE" id="PS50850">
    <property type="entry name" value="MFS"/>
    <property type="match status" value="1"/>
</dbReference>
<feature type="transmembrane region" description="Helical" evidence="7">
    <location>
        <begin position="279"/>
        <end position="304"/>
    </location>
</feature>
<keyword evidence="4 7" id="KW-0812">Transmembrane</keyword>
<feature type="transmembrane region" description="Helical" evidence="7">
    <location>
        <begin position="311"/>
        <end position="332"/>
    </location>
</feature>
<feature type="transmembrane region" description="Helical" evidence="7">
    <location>
        <begin position="105"/>
        <end position="126"/>
    </location>
</feature>
<dbReference type="GO" id="GO:1904659">
    <property type="term" value="P:D-glucose transmembrane transport"/>
    <property type="evidence" value="ECO:0007669"/>
    <property type="project" value="TreeGrafter"/>
</dbReference>
<reference evidence="9" key="1">
    <citation type="submission" date="2018-05" db="EMBL/GenBank/DDBJ databases">
        <title>Complete Genome Sequences of Extremely Thermoacidophilic, Metal-Mobilizing Type-Strain Members of the Archaeal Family Sulfolobaceae: Acidianus brierleyi DSM-1651T, Acidianus sulfidivorans DSM-18786T, Metallosphaera hakonensis DSM-7519T, and Metallosphaera prunae DSM-10039T.</title>
        <authorList>
            <person name="Counts J.A."/>
            <person name="Kelly R.M."/>
        </authorList>
    </citation>
    <scope>NUCLEOTIDE SEQUENCE [LARGE SCALE GENOMIC DNA]</scope>
    <source>
        <strain evidence="9">HO1-1</strain>
    </source>
</reference>
<name>A0A2U9IWQ2_9CREN</name>
<dbReference type="PANTHER" id="PTHR48023">
    <property type="entry name" value="D-XYLOSE-PROTON SYMPORTER-LIKE 2"/>
    <property type="match status" value="1"/>
</dbReference>
<gene>
    <name evidence="9" type="ORF">DFR87_12710</name>
</gene>
<dbReference type="FunFam" id="1.20.1250.20:FF:000073">
    <property type="entry name" value="MFS myo-inositol transporter, putative"/>
    <property type="match status" value="1"/>
</dbReference>
<dbReference type="NCBIfam" id="TIGR00879">
    <property type="entry name" value="SP"/>
    <property type="match status" value="1"/>
</dbReference>
<dbReference type="InterPro" id="IPR005828">
    <property type="entry name" value="MFS_sugar_transport-like"/>
</dbReference>
<feature type="transmembrane region" description="Helical" evidence="7">
    <location>
        <begin position="80"/>
        <end position="99"/>
    </location>
</feature>
<evidence type="ECO:0000256" key="3">
    <source>
        <dbReference type="ARBA" id="ARBA00022448"/>
    </source>
</evidence>
<dbReference type="InterPro" id="IPR036259">
    <property type="entry name" value="MFS_trans_sf"/>
</dbReference>
<evidence type="ECO:0000313" key="9">
    <source>
        <dbReference type="EMBL" id="AWS00393.1"/>
    </source>
</evidence>
<evidence type="ECO:0000256" key="4">
    <source>
        <dbReference type="ARBA" id="ARBA00022692"/>
    </source>
</evidence>
<keyword evidence="6 7" id="KW-0472">Membrane</keyword>
<evidence type="ECO:0000256" key="6">
    <source>
        <dbReference type="ARBA" id="ARBA00023136"/>
    </source>
</evidence>
<dbReference type="InterPro" id="IPR020846">
    <property type="entry name" value="MFS_dom"/>
</dbReference>
<evidence type="ECO:0000313" key="10">
    <source>
        <dbReference type="Proteomes" id="UP000247586"/>
    </source>
</evidence>
<dbReference type="Gene3D" id="1.20.1250.20">
    <property type="entry name" value="MFS general substrate transporter like domains"/>
    <property type="match status" value="1"/>
</dbReference>
<comment type="subcellular location">
    <subcellularLocation>
        <location evidence="1">Membrane</location>
        <topology evidence="1">Multi-pass membrane protein</topology>
    </subcellularLocation>
</comment>
<evidence type="ECO:0000256" key="2">
    <source>
        <dbReference type="ARBA" id="ARBA00010992"/>
    </source>
</evidence>
<feature type="domain" description="Major facilitator superfamily (MFS) profile" evidence="8">
    <location>
        <begin position="14"/>
        <end position="431"/>
    </location>
</feature>
<dbReference type="PROSITE" id="PS00217">
    <property type="entry name" value="SUGAR_TRANSPORT_2"/>
    <property type="match status" value="1"/>
</dbReference>
<dbReference type="EMBL" id="CP029287">
    <property type="protein sequence ID" value="AWS00393.1"/>
    <property type="molecule type" value="Genomic_DNA"/>
</dbReference>
<dbReference type="PANTHER" id="PTHR48023:SF4">
    <property type="entry name" value="D-XYLOSE-PROTON SYMPORTER-LIKE 2"/>
    <property type="match status" value="1"/>
</dbReference>
<dbReference type="InterPro" id="IPR050820">
    <property type="entry name" value="MFS_Sugar_Transporter"/>
</dbReference>
<dbReference type="PRINTS" id="PR00171">
    <property type="entry name" value="SUGRTRNSPORT"/>
</dbReference>
<feature type="transmembrane region" description="Helical" evidence="7">
    <location>
        <begin position="12"/>
        <end position="39"/>
    </location>
</feature>
<evidence type="ECO:0000256" key="7">
    <source>
        <dbReference type="SAM" id="Phobius"/>
    </source>
</evidence>
<feature type="transmembrane region" description="Helical" evidence="7">
    <location>
        <begin position="409"/>
        <end position="427"/>
    </location>
</feature>
<feature type="transmembrane region" description="Helical" evidence="7">
    <location>
        <begin position="168"/>
        <end position="187"/>
    </location>
</feature>
<protein>
    <submittedName>
        <fullName evidence="9">MFS transporter</fullName>
    </submittedName>
</protein>
<feature type="transmembrane region" description="Helical" evidence="7">
    <location>
        <begin position="138"/>
        <end position="156"/>
    </location>
</feature>
<dbReference type="InterPro" id="IPR005829">
    <property type="entry name" value="Sugar_transporter_CS"/>
</dbReference>
<keyword evidence="5 7" id="KW-1133">Transmembrane helix</keyword>
<dbReference type="AlphaFoldDB" id="A0A2U9IWQ2"/>